<organism evidence="1 2">
    <name type="scientific">Kribbella alba</name>
    <dbReference type="NCBI Taxonomy" id="190197"/>
    <lineage>
        <taxon>Bacteria</taxon>
        <taxon>Bacillati</taxon>
        <taxon>Actinomycetota</taxon>
        <taxon>Actinomycetes</taxon>
        <taxon>Propionibacteriales</taxon>
        <taxon>Kribbellaceae</taxon>
        <taxon>Kribbella</taxon>
    </lineage>
</organism>
<proteinExistence type="predicted"/>
<keyword evidence="2" id="KW-1185">Reference proteome</keyword>
<accession>A0ABN2FYU0</accession>
<evidence type="ECO:0000313" key="2">
    <source>
        <dbReference type="Proteomes" id="UP001501319"/>
    </source>
</evidence>
<protein>
    <submittedName>
        <fullName evidence="1">Uncharacterized protein</fullName>
    </submittedName>
</protein>
<gene>
    <name evidence="1" type="ORF">GCM10009744_65120</name>
</gene>
<comment type="caution">
    <text evidence="1">The sequence shown here is derived from an EMBL/GenBank/DDBJ whole genome shotgun (WGS) entry which is preliminary data.</text>
</comment>
<evidence type="ECO:0000313" key="1">
    <source>
        <dbReference type="EMBL" id="GAA1662299.1"/>
    </source>
</evidence>
<dbReference type="RefSeq" id="WP_344116846.1">
    <property type="nucleotide sequence ID" value="NZ_BAAANE010000018.1"/>
</dbReference>
<name>A0ABN2FYU0_9ACTN</name>
<sequence>MSSTDFVVSAYAPASSFPGQPRCTEIIGDLVLPIGWVIDSTLGDPGHPGISEAADSSNNQALTSLTSYTYAATSDRTAHVSGRICGSAWWGPGAAFERTYRVFTVAAPVPTPTAFQDYAVSVYAPAGLPWSPSCRMIAANLTTPAGWIVDRSQGDPGHFGVSELTNISNSQANSSLQSYVYAPTSDTVVRIDGRICGSQWWGPGAVFERTYRVFLVPA</sequence>
<dbReference type="Proteomes" id="UP001501319">
    <property type="component" value="Unassembled WGS sequence"/>
</dbReference>
<reference evidence="1 2" key="1">
    <citation type="journal article" date="2019" name="Int. J. Syst. Evol. Microbiol.">
        <title>The Global Catalogue of Microorganisms (GCM) 10K type strain sequencing project: providing services to taxonomists for standard genome sequencing and annotation.</title>
        <authorList>
            <consortium name="The Broad Institute Genomics Platform"/>
            <consortium name="The Broad Institute Genome Sequencing Center for Infectious Disease"/>
            <person name="Wu L."/>
            <person name="Ma J."/>
        </authorList>
    </citation>
    <scope>NUCLEOTIDE SEQUENCE [LARGE SCALE GENOMIC DNA]</scope>
    <source>
        <strain evidence="1 2">JCM 14306</strain>
    </source>
</reference>
<dbReference type="EMBL" id="BAAANE010000018">
    <property type="protein sequence ID" value="GAA1662299.1"/>
    <property type="molecule type" value="Genomic_DNA"/>
</dbReference>